<keyword evidence="2" id="KW-1185">Reference proteome</keyword>
<protein>
    <submittedName>
        <fullName evidence="1">Uncharacterized protein</fullName>
    </submittedName>
</protein>
<comment type="caution">
    <text evidence="1">The sequence shown here is derived from an EMBL/GenBank/DDBJ whole genome shotgun (WGS) entry which is preliminary data.</text>
</comment>
<dbReference type="RefSeq" id="WP_011634506.1">
    <property type="nucleotide sequence ID" value="NZ_QICQ01000007.1"/>
</dbReference>
<organism evidence="1 2">
    <name type="scientific">Nitrosomonas eutropha</name>
    <dbReference type="NCBI Taxonomy" id="916"/>
    <lineage>
        <taxon>Bacteria</taxon>
        <taxon>Pseudomonadati</taxon>
        <taxon>Pseudomonadota</taxon>
        <taxon>Betaproteobacteria</taxon>
        <taxon>Nitrosomonadales</taxon>
        <taxon>Nitrosomonadaceae</taxon>
        <taxon>Nitrosomonas</taxon>
    </lineage>
</organism>
<dbReference type="Proteomes" id="UP000247780">
    <property type="component" value="Unassembled WGS sequence"/>
</dbReference>
<evidence type="ECO:0000313" key="2">
    <source>
        <dbReference type="Proteomes" id="UP000247780"/>
    </source>
</evidence>
<evidence type="ECO:0000313" key="1">
    <source>
        <dbReference type="EMBL" id="PXV82501.1"/>
    </source>
</evidence>
<dbReference type="EMBL" id="QICQ01000007">
    <property type="protein sequence ID" value="PXV82501.1"/>
    <property type="molecule type" value="Genomic_DNA"/>
</dbReference>
<reference evidence="1 2" key="1">
    <citation type="submission" date="2018-04" db="EMBL/GenBank/DDBJ databases">
        <title>Active sludge and wastewater microbial communities from Klosterneuburg, Austria.</title>
        <authorList>
            <person name="Wagner M."/>
        </authorList>
    </citation>
    <scope>NUCLEOTIDE SEQUENCE [LARGE SCALE GENOMIC DNA]</scope>
    <source>
        <strain evidence="1 2">Nm 57</strain>
    </source>
</reference>
<accession>A0ABX5M8A0</accession>
<sequence>MAQYFLDLSIGHSGKWPALLRGAASTYNDAEMNTSPIKKSWGNGMLIKGLGSDFRTIGAGLGSFADVDILYKATFSSIAPPSNTNSSGVINIYARGDGSFTSDKRPNNCYLAAINANTDLSSNGATVSLYKVVSGVFSSIMFNIPSLSSLPTAALAHEVPLFMRFQCIGTSLKCKTWKHPDPEPATWNISATDSTFSSGQVGISYPNNNQEFISSFLSVGTGGDPPTSSFPGGNKTVSGTLLKPDGSVADGYIARCYHRESGALLGEILTDAIGAFTFSLPISSLEKVYCLGIDQLGNSWNAPIKDLISPV</sequence>
<gene>
    <name evidence="1" type="ORF">C8R14_10773</name>
</gene>
<name>A0ABX5M8A0_9PROT</name>
<dbReference type="Gene3D" id="2.60.120.560">
    <property type="entry name" value="Exo-inulinase, domain 1"/>
    <property type="match status" value="1"/>
</dbReference>
<proteinExistence type="predicted"/>